<dbReference type="SMART" id="SM00317">
    <property type="entry name" value="SET"/>
    <property type="match status" value="1"/>
</dbReference>
<reference evidence="3" key="1">
    <citation type="journal article" date="2023" name="Insect Mol. Biol.">
        <title>Genome sequencing provides insights into the evolution of gene families encoding plant cell wall-degrading enzymes in longhorned beetles.</title>
        <authorList>
            <person name="Shin N.R."/>
            <person name="Okamura Y."/>
            <person name="Kirsch R."/>
            <person name="Pauchet Y."/>
        </authorList>
    </citation>
    <scope>NUCLEOTIDE SEQUENCE</scope>
    <source>
        <strain evidence="3">MMC_N1</strain>
    </source>
</reference>
<gene>
    <name evidence="3" type="ORF">NQ317_007303</name>
</gene>
<evidence type="ECO:0000259" key="2">
    <source>
        <dbReference type="PROSITE" id="PS50280"/>
    </source>
</evidence>
<feature type="domain" description="SET" evidence="2">
    <location>
        <begin position="38"/>
        <end position="283"/>
    </location>
</feature>
<dbReference type="Gene3D" id="2.170.270.10">
    <property type="entry name" value="SET domain"/>
    <property type="match status" value="1"/>
</dbReference>
<feature type="compositionally biased region" description="Basic residues" evidence="1">
    <location>
        <begin position="1"/>
        <end position="15"/>
    </location>
</feature>
<evidence type="ECO:0000313" key="4">
    <source>
        <dbReference type="Proteomes" id="UP001162164"/>
    </source>
</evidence>
<name>A0ABQ9JVP3_9CUCU</name>
<dbReference type="PROSITE" id="PS50280">
    <property type="entry name" value="SET"/>
    <property type="match status" value="1"/>
</dbReference>
<sequence>MSTKSRHRKKNKSRSRSQSVISENVVDNIKEEQFQDGPKFEVKVSEIMGRYIVSKKDIRPGEVILSEEPLVIGHCTGCKVQCLGCYKCLEAEKSFVNLDVKNAAGRCAARNVPVSRDASVTRTWECAVLQETKSSSFLDYADLESVRFHLQAIVPLRCLLLKSTDPTTYNAIMDMESHDEIRKHIPEVWNGDQTNVVDRIIKDWGLTEFTEEEVHTICGILEVNCFEIGQQGVNIRGLYPTAFLLAHDCVPNTNHNDEETNYKLTIRASTKIPLGYPITLSYAYTLQLHVRCSDPTELGTYSGALICPKCKTGLVLSDQPLKPESSWSCKDKSGKCPGYSIPARSMKLLLHRITQEVEQIDLNGIEAMEAFLSKYRNVLHPTHYLCLGIKVSLSQLYGKINGYLIYELSNKILERKRDVCMEILRVLDVIEPGYTRIRGVTLYLTACSDDDPPHERHGIRVVLQERIKDETKRNNEVPNRGADYTQLRTPNVPRGYHGKSRQRGPVANQRLGENCWKIPITLK</sequence>
<proteinExistence type="predicted"/>
<dbReference type="Proteomes" id="UP001162164">
    <property type="component" value="Unassembled WGS sequence"/>
</dbReference>
<dbReference type="InterPro" id="IPR001214">
    <property type="entry name" value="SET_dom"/>
</dbReference>
<dbReference type="InterPro" id="IPR053010">
    <property type="entry name" value="SET_SmydA-8"/>
</dbReference>
<feature type="region of interest" description="Disordered" evidence="1">
    <location>
        <begin position="472"/>
        <end position="505"/>
    </location>
</feature>
<organism evidence="3 4">
    <name type="scientific">Molorchus minor</name>
    <dbReference type="NCBI Taxonomy" id="1323400"/>
    <lineage>
        <taxon>Eukaryota</taxon>
        <taxon>Metazoa</taxon>
        <taxon>Ecdysozoa</taxon>
        <taxon>Arthropoda</taxon>
        <taxon>Hexapoda</taxon>
        <taxon>Insecta</taxon>
        <taxon>Pterygota</taxon>
        <taxon>Neoptera</taxon>
        <taxon>Endopterygota</taxon>
        <taxon>Coleoptera</taxon>
        <taxon>Polyphaga</taxon>
        <taxon>Cucujiformia</taxon>
        <taxon>Chrysomeloidea</taxon>
        <taxon>Cerambycidae</taxon>
        <taxon>Lamiinae</taxon>
        <taxon>Monochamini</taxon>
        <taxon>Molorchus</taxon>
    </lineage>
</organism>
<comment type="caution">
    <text evidence="3">The sequence shown here is derived from an EMBL/GenBank/DDBJ whole genome shotgun (WGS) entry which is preliminary data.</text>
</comment>
<dbReference type="Pfam" id="PF00856">
    <property type="entry name" value="SET"/>
    <property type="match status" value="1"/>
</dbReference>
<keyword evidence="4" id="KW-1185">Reference proteome</keyword>
<dbReference type="EMBL" id="JAPWTJ010000155">
    <property type="protein sequence ID" value="KAJ8981911.1"/>
    <property type="molecule type" value="Genomic_DNA"/>
</dbReference>
<dbReference type="SUPFAM" id="SSF82199">
    <property type="entry name" value="SET domain"/>
    <property type="match status" value="1"/>
</dbReference>
<accession>A0ABQ9JVP3</accession>
<evidence type="ECO:0000313" key="3">
    <source>
        <dbReference type="EMBL" id="KAJ8981911.1"/>
    </source>
</evidence>
<evidence type="ECO:0000256" key="1">
    <source>
        <dbReference type="SAM" id="MobiDB-lite"/>
    </source>
</evidence>
<dbReference type="Gene3D" id="6.10.140.2220">
    <property type="match status" value="1"/>
</dbReference>
<dbReference type="PANTHER" id="PTHR46455:SF5">
    <property type="entry name" value="SET AND MYND DOMAIN CONTAINING, ARTHROPOD-SPECIFIC, MEMBER 4, ISOFORM A"/>
    <property type="match status" value="1"/>
</dbReference>
<dbReference type="PANTHER" id="PTHR46455">
    <property type="entry name" value="SET AND MYND DOMAIN CONTAINING, ARTHROPOD-SPECIFIC, MEMBER 4, ISOFORM A"/>
    <property type="match status" value="1"/>
</dbReference>
<dbReference type="Gene3D" id="1.10.220.160">
    <property type="match status" value="1"/>
</dbReference>
<dbReference type="InterPro" id="IPR046341">
    <property type="entry name" value="SET_dom_sf"/>
</dbReference>
<feature type="region of interest" description="Disordered" evidence="1">
    <location>
        <begin position="1"/>
        <end position="24"/>
    </location>
</feature>
<protein>
    <recommendedName>
        <fullName evidence="2">SET domain-containing protein</fullName>
    </recommendedName>
</protein>